<dbReference type="VEuPathDB" id="FungiDB:LEMA_uP072170.1"/>
<dbReference type="AlphaFoldDB" id="E4ZKB4"/>
<dbReference type="InParanoid" id="E4ZKB4"/>
<dbReference type="EMBL" id="FP929072">
    <property type="protein sequence ID" value="CBX91709.1"/>
    <property type="molecule type" value="Genomic_DNA"/>
</dbReference>
<dbReference type="HOGENOM" id="CLU_2688254_0_0_1"/>
<evidence type="ECO:0000256" key="1">
    <source>
        <dbReference type="SAM" id="SignalP"/>
    </source>
</evidence>
<proteinExistence type="predicted"/>
<name>E4ZKB4_LEPMJ</name>
<dbReference type="Proteomes" id="UP000002668">
    <property type="component" value="Genome"/>
</dbReference>
<feature type="chain" id="PRO_5013311272" evidence="1">
    <location>
        <begin position="16"/>
        <end position="74"/>
    </location>
</feature>
<evidence type="ECO:0000313" key="3">
    <source>
        <dbReference type="Proteomes" id="UP000002668"/>
    </source>
</evidence>
<reference evidence="3" key="1">
    <citation type="journal article" date="2011" name="Nat. Commun.">
        <title>Effector diversification within compartments of the Leptosphaeria maculans genome affected by Repeat-Induced Point mutations.</title>
        <authorList>
            <person name="Rouxel T."/>
            <person name="Grandaubert J."/>
            <person name="Hane J.K."/>
            <person name="Hoede C."/>
            <person name="van de Wouw A.P."/>
            <person name="Couloux A."/>
            <person name="Dominguez V."/>
            <person name="Anthouard V."/>
            <person name="Bally P."/>
            <person name="Bourras S."/>
            <person name="Cozijnsen A.J."/>
            <person name="Ciuffetti L.M."/>
            <person name="Degrave A."/>
            <person name="Dilmaghani A."/>
            <person name="Duret L."/>
            <person name="Fudal I."/>
            <person name="Goodwin S.B."/>
            <person name="Gout L."/>
            <person name="Glaser N."/>
            <person name="Linglin J."/>
            <person name="Kema G.H.J."/>
            <person name="Lapalu N."/>
            <person name="Lawrence C.B."/>
            <person name="May K."/>
            <person name="Meyer M."/>
            <person name="Ollivier B."/>
            <person name="Poulain J."/>
            <person name="Schoch C.L."/>
            <person name="Simon A."/>
            <person name="Spatafora J.W."/>
            <person name="Stachowiak A."/>
            <person name="Turgeon B.G."/>
            <person name="Tyler B.M."/>
            <person name="Vincent D."/>
            <person name="Weissenbach J."/>
            <person name="Amselem J."/>
            <person name="Quesneville H."/>
            <person name="Oliver R.P."/>
            <person name="Wincker P."/>
            <person name="Balesdent M.-H."/>
            <person name="Howlett B.J."/>
        </authorList>
    </citation>
    <scope>NUCLEOTIDE SEQUENCE [LARGE SCALE GENOMIC DNA]</scope>
    <source>
        <strain evidence="3">JN3 / isolate v23.1.3 / race Av1-4-5-6-7-8</strain>
    </source>
</reference>
<evidence type="ECO:0000313" key="2">
    <source>
        <dbReference type="EMBL" id="CBX91709.1"/>
    </source>
</evidence>
<feature type="signal peptide" evidence="1">
    <location>
        <begin position="1"/>
        <end position="15"/>
    </location>
</feature>
<sequence>MALLHACSGILSSAAVSVPCAAPQPSPAWVATVIGLMGILPRSERCVEIMKLMYLRFNIGTWSSVEQGEGAVFA</sequence>
<protein>
    <submittedName>
        <fullName evidence="2">Predicted protein</fullName>
    </submittedName>
</protein>
<keyword evidence="1" id="KW-0732">Signal</keyword>
<organism evidence="3">
    <name type="scientific">Leptosphaeria maculans (strain JN3 / isolate v23.1.3 / race Av1-4-5-6-7-8)</name>
    <name type="common">Blackleg fungus</name>
    <name type="synonym">Phoma lingam</name>
    <dbReference type="NCBI Taxonomy" id="985895"/>
    <lineage>
        <taxon>Eukaryota</taxon>
        <taxon>Fungi</taxon>
        <taxon>Dikarya</taxon>
        <taxon>Ascomycota</taxon>
        <taxon>Pezizomycotina</taxon>
        <taxon>Dothideomycetes</taxon>
        <taxon>Pleosporomycetidae</taxon>
        <taxon>Pleosporales</taxon>
        <taxon>Pleosporineae</taxon>
        <taxon>Leptosphaeriaceae</taxon>
        <taxon>Plenodomus</taxon>
        <taxon>Plenodomus lingam/Leptosphaeria maculans species complex</taxon>
    </lineage>
</organism>
<gene>
    <name evidence="2" type="ORF">LEMA_uP072170.1</name>
</gene>
<keyword evidence="3" id="KW-1185">Reference proteome</keyword>
<accession>E4ZKB4</accession>